<gene>
    <name evidence="2" type="ORF">GCM10007857_37440</name>
</gene>
<dbReference type="EMBL" id="BSOW01000012">
    <property type="protein sequence ID" value="GLR87033.1"/>
    <property type="molecule type" value="Genomic_DNA"/>
</dbReference>
<reference evidence="3" key="1">
    <citation type="journal article" date="2019" name="Int. J. Syst. Evol. Microbiol.">
        <title>The Global Catalogue of Microorganisms (GCM) 10K type strain sequencing project: providing services to taxonomists for standard genome sequencing and annotation.</title>
        <authorList>
            <consortium name="The Broad Institute Genomics Platform"/>
            <consortium name="The Broad Institute Genome Sequencing Center for Infectious Disease"/>
            <person name="Wu L."/>
            <person name="Ma J."/>
        </authorList>
    </citation>
    <scope>NUCLEOTIDE SEQUENCE [LARGE SCALE GENOMIC DNA]</scope>
    <source>
        <strain evidence="3">NBRC 102520</strain>
    </source>
</reference>
<keyword evidence="3" id="KW-1185">Reference proteome</keyword>
<sequence length="97" mass="10841">MFTFSDLFQWDRFITPTIIKTFYWLVIALICLFGISGIFSGLAAMAISPFAGFLVVLYSIASVVVGIVFSRIVAEFILIVFRINEHLGAIRDQGGMR</sequence>
<evidence type="ECO:0000313" key="3">
    <source>
        <dbReference type="Proteomes" id="UP001156905"/>
    </source>
</evidence>
<proteinExistence type="predicted"/>
<feature type="transmembrane region" description="Helical" evidence="1">
    <location>
        <begin position="53"/>
        <end position="81"/>
    </location>
</feature>
<keyword evidence="1" id="KW-1133">Transmembrane helix</keyword>
<organism evidence="2 3">
    <name type="scientific">Bradyrhizobium iriomotense</name>
    <dbReference type="NCBI Taxonomy" id="441950"/>
    <lineage>
        <taxon>Bacteria</taxon>
        <taxon>Pseudomonadati</taxon>
        <taxon>Pseudomonadota</taxon>
        <taxon>Alphaproteobacteria</taxon>
        <taxon>Hyphomicrobiales</taxon>
        <taxon>Nitrobacteraceae</taxon>
        <taxon>Bradyrhizobium</taxon>
    </lineage>
</organism>
<name>A0ABQ6AZN2_9BRAD</name>
<accession>A0ABQ6AZN2</accession>
<feature type="transmembrane region" description="Helical" evidence="1">
    <location>
        <begin position="21"/>
        <end position="47"/>
    </location>
</feature>
<dbReference type="Proteomes" id="UP001156905">
    <property type="component" value="Unassembled WGS sequence"/>
</dbReference>
<evidence type="ECO:0008006" key="4">
    <source>
        <dbReference type="Google" id="ProtNLM"/>
    </source>
</evidence>
<keyword evidence="1" id="KW-0812">Transmembrane</keyword>
<dbReference type="InterPro" id="IPR025557">
    <property type="entry name" value="DUF4282"/>
</dbReference>
<evidence type="ECO:0000256" key="1">
    <source>
        <dbReference type="SAM" id="Phobius"/>
    </source>
</evidence>
<evidence type="ECO:0000313" key="2">
    <source>
        <dbReference type="EMBL" id="GLR87033.1"/>
    </source>
</evidence>
<keyword evidence="1" id="KW-0472">Membrane</keyword>
<protein>
    <recommendedName>
        <fullName evidence="4">DUF4282 domain-containing protein</fullName>
    </recommendedName>
</protein>
<comment type="caution">
    <text evidence="2">The sequence shown here is derived from an EMBL/GenBank/DDBJ whole genome shotgun (WGS) entry which is preliminary data.</text>
</comment>
<dbReference type="Pfam" id="PF14110">
    <property type="entry name" value="DUF4282"/>
    <property type="match status" value="1"/>
</dbReference>
<dbReference type="RefSeq" id="WP_284267615.1">
    <property type="nucleotide sequence ID" value="NZ_BSOW01000012.1"/>
</dbReference>